<dbReference type="PaxDb" id="44689-DDB0187592"/>
<dbReference type="PROSITE" id="PS00393">
    <property type="entry name" value="PEPCASE_2"/>
    <property type="match status" value="1"/>
</dbReference>
<dbReference type="FunFam" id="1.20.1440.90:FF:000001">
    <property type="entry name" value="Phosphoenolpyruvate carboxylase 1"/>
    <property type="match status" value="1"/>
</dbReference>
<dbReference type="GeneID" id="8626264"/>
<comment type="subcellular location">
    <subcellularLocation>
        <location evidence="2">Cytoplasm</location>
    </subcellularLocation>
</comment>
<protein>
    <recommendedName>
        <fullName evidence="4">phosphoenolpyruvate carboxylase</fullName>
        <ecNumber evidence="4">4.1.1.31</ecNumber>
    </recommendedName>
</protein>
<keyword evidence="8" id="KW-0120">Carbon dioxide fixation</keyword>
<organism evidence="13 14">
    <name type="scientific">Dictyostelium discoideum</name>
    <name type="common">Social amoeba</name>
    <dbReference type="NCBI Taxonomy" id="44689"/>
    <lineage>
        <taxon>Eukaryota</taxon>
        <taxon>Amoebozoa</taxon>
        <taxon>Evosea</taxon>
        <taxon>Eumycetozoa</taxon>
        <taxon>Dictyostelia</taxon>
        <taxon>Dictyosteliales</taxon>
        <taxon>Dictyosteliaceae</taxon>
        <taxon>Dictyostelium</taxon>
    </lineage>
</organism>
<dbReference type="GO" id="GO:0005829">
    <property type="term" value="C:cytosol"/>
    <property type="evidence" value="ECO:0000318"/>
    <property type="project" value="GO_Central"/>
</dbReference>
<dbReference type="HAMAP" id="MF_00595">
    <property type="entry name" value="PEPcase_type1"/>
    <property type="match status" value="1"/>
</dbReference>
<keyword evidence="7" id="KW-0456">Lyase</keyword>
<reference evidence="13 14" key="1">
    <citation type="journal article" date="2005" name="Nature">
        <title>The genome of the social amoeba Dictyostelium discoideum.</title>
        <authorList>
            <consortium name="The Dictyostelium discoideum Sequencing Consortium"/>
            <person name="Eichinger L."/>
            <person name="Pachebat J.A."/>
            <person name="Glockner G."/>
            <person name="Rajandream M.A."/>
            <person name="Sucgang R."/>
            <person name="Berriman M."/>
            <person name="Song J."/>
            <person name="Olsen R."/>
            <person name="Szafranski K."/>
            <person name="Xu Q."/>
            <person name="Tunggal B."/>
            <person name="Kummerfeld S."/>
            <person name="Madera M."/>
            <person name="Konfortov B.A."/>
            <person name="Rivero F."/>
            <person name="Bankier A.T."/>
            <person name="Lehmann R."/>
            <person name="Hamlin N."/>
            <person name="Davies R."/>
            <person name="Gaudet P."/>
            <person name="Fey P."/>
            <person name="Pilcher K."/>
            <person name="Chen G."/>
            <person name="Saunders D."/>
            <person name="Sodergren E."/>
            <person name="Davis P."/>
            <person name="Kerhornou A."/>
            <person name="Nie X."/>
            <person name="Hall N."/>
            <person name="Anjard C."/>
            <person name="Hemphill L."/>
            <person name="Bason N."/>
            <person name="Farbrother P."/>
            <person name="Desany B."/>
            <person name="Just E."/>
            <person name="Morio T."/>
            <person name="Rost R."/>
            <person name="Churcher C."/>
            <person name="Cooper J."/>
            <person name="Haydock S."/>
            <person name="van Driessche N."/>
            <person name="Cronin A."/>
            <person name="Goodhead I."/>
            <person name="Muzny D."/>
            <person name="Mourier T."/>
            <person name="Pain A."/>
            <person name="Lu M."/>
            <person name="Harper D."/>
            <person name="Lindsay R."/>
            <person name="Hauser H."/>
            <person name="James K."/>
            <person name="Quiles M."/>
            <person name="Madan Babu M."/>
            <person name="Saito T."/>
            <person name="Buchrieser C."/>
            <person name="Wardroper A."/>
            <person name="Felder M."/>
            <person name="Thangavelu M."/>
            <person name="Johnson D."/>
            <person name="Knights A."/>
            <person name="Loulseged H."/>
            <person name="Mungall K."/>
            <person name="Oliver K."/>
            <person name="Price C."/>
            <person name="Quail M.A."/>
            <person name="Urushihara H."/>
            <person name="Hernandez J."/>
            <person name="Rabbinowitsch E."/>
            <person name="Steffen D."/>
            <person name="Sanders M."/>
            <person name="Ma J."/>
            <person name="Kohara Y."/>
            <person name="Sharp S."/>
            <person name="Simmonds M."/>
            <person name="Spiegler S."/>
            <person name="Tivey A."/>
            <person name="Sugano S."/>
            <person name="White B."/>
            <person name="Walker D."/>
            <person name="Woodward J."/>
            <person name="Winckler T."/>
            <person name="Tanaka Y."/>
            <person name="Shaulsky G."/>
            <person name="Schleicher M."/>
            <person name="Weinstock G."/>
            <person name="Rosenthal A."/>
            <person name="Cox E.C."/>
            <person name="Chisholm R.L."/>
            <person name="Gibbs R."/>
            <person name="Loomis W.F."/>
            <person name="Platzer M."/>
            <person name="Kay R.R."/>
            <person name="Williams J."/>
            <person name="Dear P.H."/>
            <person name="Noegel A.A."/>
            <person name="Barrell B."/>
            <person name="Kuspa A."/>
        </authorList>
    </citation>
    <scope>NUCLEOTIDE SEQUENCE [LARGE SCALE GENOMIC DNA]</scope>
    <source>
        <strain evidence="13 14">AX4</strain>
    </source>
</reference>
<keyword evidence="6" id="KW-0460">Magnesium</keyword>
<dbReference type="NCBIfam" id="NF000584">
    <property type="entry name" value="PRK00009.1"/>
    <property type="match status" value="1"/>
</dbReference>
<evidence type="ECO:0000256" key="8">
    <source>
        <dbReference type="ARBA" id="ARBA00023300"/>
    </source>
</evidence>
<dbReference type="AlphaFoldDB" id="Q54JZ3"/>
<evidence type="ECO:0000256" key="3">
    <source>
        <dbReference type="ARBA" id="ARBA00008346"/>
    </source>
</evidence>
<dbReference type="EMBL" id="AAFI02000104">
    <property type="protein sequence ID" value="EAL63508.1"/>
    <property type="molecule type" value="Genomic_DNA"/>
</dbReference>
<dbReference type="FunCoup" id="Q54JZ3">
    <property type="interactions" value="196"/>
</dbReference>
<evidence type="ECO:0000256" key="6">
    <source>
        <dbReference type="ARBA" id="ARBA00022842"/>
    </source>
</evidence>
<dbReference type="GO" id="GO:0015977">
    <property type="term" value="P:carbon fixation"/>
    <property type="evidence" value="ECO:0007669"/>
    <property type="project" value="UniProtKB-KW"/>
</dbReference>
<evidence type="ECO:0000256" key="5">
    <source>
        <dbReference type="ARBA" id="ARBA00022490"/>
    </source>
</evidence>
<dbReference type="GO" id="GO:0006099">
    <property type="term" value="P:tricarboxylic acid cycle"/>
    <property type="evidence" value="ECO:0007669"/>
    <property type="project" value="InterPro"/>
</dbReference>
<dbReference type="OMA" id="VFGWTQS"/>
<comment type="caution">
    <text evidence="13">The sequence shown here is derived from an EMBL/GenBank/DDBJ whole genome shotgun (WGS) entry which is preliminary data.</text>
</comment>
<dbReference type="Pfam" id="PF00311">
    <property type="entry name" value="PEPcase"/>
    <property type="match status" value="1"/>
</dbReference>
<evidence type="ECO:0000313" key="13">
    <source>
        <dbReference type="EMBL" id="EAL63508.1"/>
    </source>
</evidence>
<dbReference type="HOGENOM" id="CLU_006557_2_0_1"/>
<dbReference type="eggNOG" id="ENOG502QPVS">
    <property type="taxonomic scope" value="Eukaryota"/>
</dbReference>
<dbReference type="dictyBase" id="DDB_G0287723"/>
<dbReference type="PhylomeDB" id="Q54JZ3"/>
<sequence>MGLAGDSPYDFGEIKPDDLDKSITKFQNILSNCIKDLETDGEEIIKLVKTLILTQSPGERTTEFIEEYLKKISNLSNTEALNVSRVLSHLLNLINVAEQHHLVRSVRESFLNNEDDLKYSCENTIQQLLNQGLDKESVYNALIQQKIELVLTAHPTQIMRRTIISKNSAMGEALSSLDNQQLTMFEREDYEKRLIREVGGSWLTDEVRRSKVTVEMEAQGGFSVIEQTLWHALPKFIKILNRCCVKYLGKELPPTFANIHVASWVGGDRDGNHNVTAEVTRQVSYFSRWIAATLYYKEIDALLFELSMVRHNKTLEELARHSIEKRSGTVKLRYLTTLYKEFKEGIPSKECYRIVMAELRDKMLLTKRKYEDLIAAKSDTQYLPGETFENADEILQVLQVCYDSLVEVGAKEVADGRLLDNIRRLKSFGLTLSKMDIRQESTRHSDVINCVTEYLGLGTYNDWDEPKKQAFLIGELESKRPLIPHDLPCSSEVREVLDTFKVAASLPNGSLGAYVISMCRNPSDILAVHLLQKAVGNKNPQRVVPLFETAADLDSSPKTMEELFLQQWYLKSINGEQEIMLGYSDSAKDSGRFMSCWELFKAQERLASLTEKFNVKLTLFHGRGGTAARGGGNSHEGIMSQPGGSLKSASTRVTIQGEMIDSHYGQIGASIRNFELFTTALLKQSLTPPPPPKQRWREIMEQLSITSCKKYRSVVRENPSFIQYFRTSTVQPEMVYLNIGSRPAKRIAAKSFGLEHLRAIPWVFSFSQNRLNLPVWLGIEDAILEAKTKGWGSDINEMYKEWPFFSSTIDLVEMVLLKTDPQISLRYNQMLVPAQVQPLGIEMIDELTKTTNAILELTKHKTLQQDNKILQHFVSIRRTFMDPINYIQVETLKRLRSTQKPDGTNDDADPILIDTLIITFNGISAGMKNTG</sequence>
<evidence type="ECO:0000256" key="9">
    <source>
        <dbReference type="ARBA" id="ARBA00048995"/>
    </source>
</evidence>
<evidence type="ECO:0000256" key="2">
    <source>
        <dbReference type="ARBA" id="ARBA00004496"/>
    </source>
</evidence>
<dbReference type="InParanoid" id="Q54JZ3"/>
<dbReference type="PROSITE" id="PS00781">
    <property type="entry name" value="PEPCASE_1"/>
    <property type="match status" value="1"/>
</dbReference>
<dbReference type="PRINTS" id="PR00150">
    <property type="entry name" value="PEPCARBXLASE"/>
</dbReference>
<proteinExistence type="inferred from homology"/>
<dbReference type="KEGG" id="ddi:DDB_G0287723"/>
<comment type="catalytic activity">
    <reaction evidence="9">
        <text>oxaloacetate + phosphate = phosphoenolpyruvate + hydrogencarbonate</text>
        <dbReference type="Rhea" id="RHEA:28370"/>
        <dbReference type="ChEBI" id="CHEBI:16452"/>
        <dbReference type="ChEBI" id="CHEBI:17544"/>
        <dbReference type="ChEBI" id="CHEBI:43474"/>
        <dbReference type="ChEBI" id="CHEBI:58702"/>
        <dbReference type="EC" id="4.1.1.31"/>
    </reaction>
</comment>
<evidence type="ECO:0000256" key="1">
    <source>
        <dbReference type="ARBA" id="ARBA00001946"/>
    </source>
</evidence>
<dbReference type="Gene3D" id="1.20.1440.90">
    <property type="entry name" value="Phosphoenolpyruvate/pyruvate domain"/>
    <property type="match status" value="1"/>
</dbReference>
<dbReference type="InterPro" id="IPR021135">
    <property type="entry name" value="PEP_COase"/>
</dbReference>
<name>Q54JZ3_DICDI</name>
<dbReference type="Proteomes" id="UP000002195">
    <property type="component" value="Unassembled WGS sequence"/>
</dbReference>
<feature type="active site" evidence="11">
    <location>
        <position position="588"/>
    </location>
</feature>
<dbReference type="InterPro" id="IPR033129">
    <property type="entry name" value="PEPCASE_His_AS"/>
</dbReference>
<dbReference type="VEuPathDB" id="AmoebaDB:DDB_G0287723"/>
<dbReference type="PANTHER" id="PTHR30523">
    <property type="entry name" value="PHOSPHOENOLPYRUVATE CARBOXYLASE"/>
    <property type="match status" value="1"/>
</dbReference>
<evidence type="ECO:0000256" key="12">
    <source>
        <dbReference type="SAM" id="MobiDB-lite"/>
    </source>
</evidence>
<dbReference type="SMR" id="Q54JZ3"/>
<dbReference type="SUPFAM" id="SSF51621">
    <property type="entry name" value="Phosphoenolpyruvate/pyruvate domain"/>
    <property type="match status" value="1"/>
</dbReference>
<keyword evidence="5" id="KW-0963">Cytoplasm</keyword>
<dbReference type="GO" id="GO:0008964">
    <property type="term" value="F:phosphoenolpyruvate carboxylase activity"/>
    <property type="evidence" value="ECO:0000318"/>
    <property type="project" value="GO_Central"/>
</dbReference>
<dbReference type="PANTHER" id="PTHR30523:SF6">
    <property type="entry name" value="PHOSPHOENOLPYRUVATE CARBOXYLASE"/>
    <property type="match status" value="1"/>
</dbReference>
<comment type="similarity">
    <text evidence="3">Belongs to the PEPCase type 1 family.</text>
</comment>
<feature type="region of interest" description="Disordered" evidence="12">
    <location>
        <begin position="626"/>
        <end position="647"/>
    </location>
</feature>
<dbReference type="RefSeq" id="XP_637009.1">
    <property type="nucleotide sequence ID" value="XM_631917.1"/>
</dbReference>
<feature type="active site" evidence="10">
    <location>
        <position position="154"/>
    </location>
</feature>
<dbReference type="InterPro" id="IPR018129">
    <property type="entry name" value="PEP_COase_Lys_AS"/>
</dbReference>
<evidence type="ECO:0000256" key="11">
    <source>
        <dbReference type="PROSITE-ProRule" id="PRU10112"/>
    </source>
</evidence>
<evidence type="ECO:0000256" key="10">
    <source>
        <dbReference type="PROSITE-ProRule" id="PRU10111"/>
    </source>
</evidence>
<gene>
    <name evidence="13" type="ORF">DDB_G0287723</name>
</gene>
<comment type="cofactor">
    <cofactor evidence="1">
        <name>Mg(2+)</name>
        <dbReference type="ChEBI" id="CHEBI:18420"/>
    </cofactor>
</comment>
<dbReference type="STRING" id="44689.Q54JZ3"/>
<keyword evidence="14" id="KW-1185">Reference proteome</keyword>
<evidence type="ECO:0000256" key="7">
    <source>
        <dbReference type="ARBA" id="ARBA00023239"/>
    </source>
</evidence>
<evidence type="ECO:0000313" key="14">
    <source>
        <dbReference type="Proteomes" id="UP000002195"/>
    </source>
</evidence>
<evidence type="ECO:0000256" key="4">
    <source>
        <dbReference type="ARBA" id="ARBA00012305"/>
    </source>
</evidence>
<dbReference type="EC" id="4.1.1.31" evidence="4"/>
<dbReference type="InterPro" id="IPR015813">
    <property type="entry name" value="Pyrv/PenolPyrv_kinase-like_dom"/>
</dbReference>
<dbReference type="InterPro" id="IPR022805">
    <property type="entry name" value="PEP_COase_bac/pln-type"/>
</dbReference>
<accession>Q54JZ3</accession>